<gene>
    <name evidence="1" type="ORF">PGIGA_G00125750</name>
</gene>
<reference evidence="1 2" key="1">
    <citation type="journal article" date="2022" name="bioRxiv">
        <title>An ancient truncated duplication of the anti-Mullerian hormone receptor type 2 gene is a potential conserved master sex determinant in the Pangasiidae catfish family.</title>
        <authorList>
            <person name="Wen M."/>
            <person name="Pan Q."/>
            <person name="Jouanno E."/>
            <person name="Montfort J."/>
            <person name="Zahm M."/>
            <person name="Cabau C."/>
            <person name="Klopp C."/>
            <person name="Iampietro C."/>
            <person name="Roques C."/>
            <person name="Bouchez O."/>
            <person name="Castinel A."/>
            <person name="Donnadieu C."/>
            <person name="Parrinello H."/>
            <person name="Poncet C."/>
            <person name="Belmonte E."/>
            <person name="Gautier V."/>
            <person name="Avarre J.-C."/>
            <person name="Dugue R."/>
            <person name="Gustiano R."/>
            <person name="Ha T.T.T."/>
            <person name="Campet M."/>
            <person name="Sriphairoj K."/>
            <person name="Ribolli J."/>
            <person name="de Almeida F.L."/>
            <person name="Desvignes T."/>
            <person name="Postlethwait J.H."/>
            <person name="Bucao C.F."/>
            <person name="Robinson-Rechavi M."/>
            <person name="Bobe J."/>
            <person name="Herpin A."/>
            <person name="Guiguen Y."/>
        </authorList>
    </citation>
    <scope>NUCLEOTIDE SEQUENCE [LARGE SCALE GENOMIC DNA]</scope>
    <source>
        <strain evidence="1">YG-Dec2019</strain>
    </source>
</reference>
<accession>A0ACC5XIS7</accession>
<dbReference type="EMBL" id="CM040474">
    <property type="protein sequence ID" value="MCI4390700.1"/>
    <property type="molecule type" value="Genomic_DNA"/>
</dbReference>
<dbReference type="Proteomes" id="UP000829447">
    <property type="component" value="Linkage Group LG21"/>
</dbReference>
<protein>
    <submittedName>
        <fullName evidence="1">Uncharacterized protein</fullName>
    </submittedName>
</protein>
<organism evidence="1 2">
    <name type="scientific">Pangasianodon gigas</name>
    <name type="common">Mekong giant catfish</name>
    <name type="synonym">Pangasius gigas</name>
    <dbReference type="NCBI Taxonomy" id="30993"/>
    <lineage>
        <taxon>Eukaryota</taxon>
        <taxon>Metazoa</taxon>
        <taxon>Chordata</taxon>
        <taxon>Craniata</taxon>
        <taxon>Vertebrata</taxon>
        <taxon>Euteleostomi</taxon>
        <taxon>Actinopterygii</taxon>
        <taxon>Neopterygii</taxon>
        <taxon>Teleostei</taxon>
        <taxon>Ostariophysi</taxon>
        <taxon>Siluriformes</taxon>
        <taxon>Pangasiidae</taxon>
        <taxon>Pangasianodon</taxon>
    </lineage>
</organism>
<proteinExistence type="predicted"/>
<keyword evidence="2" id="KW-1185">Reference proteome</keyword>
<evidence type="ECO:0000313" key="2">
    <source>
        <dbReference type="Proteomes" id="UP000829447"/>
    </source>
</evidence>
<name>A0ACC5XIS7_PANGG</name>
<comment type="caution">
    <text evidence="1">The sequence shown here is derived from an EMBL/GenBank/DDBJ whole genome shotgun (WGS) entry which is preliminary data.</text>
</comment>
<sequence>MRLQFRVKSIFEFQPYSECDVYMCTGIGIFLYTWLLLSENGDGVWKDCSFSGPRNPQLKYRSHSRSDHDHTSTPASAVCPSHPPRLSCAPPKPNASTLYCPGVVMQQYMTMDWPAMQACPPLNRCYSTSKRFSKRFKEFSC</sequence>
<evidence type="ECO:0000313" key="1">
    <source>
        <dbReference type="EMBL" id="MCI4390700.1"/>
    </source>
</evidence>